<feature type="signal peptide" evidence="1">
    <location>
        <begin position="1"/>
        <end position="18"/>
    </location>
</feature>
<dbReference type="AlphaFoldDB" id="A0AAD7AVG2"/>
<protein>
    <recommendedName>
        <fullName evidence="4">NADH dehydrogenase subunit 4</fullName>
    </recommendedName>
</protein>
<organism evidence="2 3">
    <name type="scientific">Mycena albidolilacea</name>
    <dbReference type="NCBI Taxonomy" id="1033008"/>
    <lineage>
        <taxon>Eukaryota</taxon>
        <taxon>Fungi</taxon>
        <taxon>Dikarya</taxon>
        <taxon>Basidiomycota</taxon>
        <taxon>Agaricomycotina</taxon>
        <taxon>Agaricomycetes</taxon>
        <taxon>Agaricomycetidae</taxon>
        <taxon>Agaricales</taxon>
        <taxon>Marasmiineae</taxon>
        <taxon>Mycenaceae</taxon>
        <taxon>Mycena</taxon>
    </lineage>
</organism>
<feature type="chain" id="PRO_5042020156" description="NADH dehydrogenase subunit 4" evidence="1">
    <location>
        <begin position="19"/>
        <end position="92"/>
    </location>
</feature>
<sequence>MFVRSMLFLPALVLLSIALNPLLYCYYPHCSLSLLLSSMLSTYAPLYFISQAHYVSLPSQDLDILWMYKHLNVVHTLLHRNEELEVQTLIVT</sequence>
<reference evidence="2" key="1">
    <citation type="submission" date="2023-03" db="EMBL/GenBank/DDBJ databases">
        <title>Massive genome expansion in bonnet fungi (Mycena s.s.) driven by repeated elements and novel gene families across ecological guilds.</title>
        <authorList>
            <consortium name="Lawrence Berkeley National Laboratory"/>
            <person name="Harder C.B."/>
            <person name="Miyauchi S."/>
            <person name="Viragh M."/>
            <person name="Kuo A."/>
            <person name="Thoen E."/>
            <person name="Andreopoulos B."/>
            <person name="Lu D."/>
            <person name="Skrede I."/>
            <person name="Drula E."/>
            <person name="Henrissat B."/>
            <person name="Morin E."/>
            <person name="Kohler A."/>
            <person name="Barry K."/>
            <person name="LaButti K."/>
            <person name="Morin E."/>
            <person name="Salamov A."/>
            <person name="Lipzen A."/>
            <person name="Mereny Z."/>
            <person name="Hegedus B."/>
            <person name="Baldrian P."/>
            <person name="Stursova M."/>
            <person name="Weitz H."/>
            <person name="Taylor A."/>
            <person name="Grigoriev I.V."/>
            <person name="Nagy L.G."/>
            <person name="Martin F."/>
            <person name="Kauserud H."/>
        </authorList>
    </citation>
    <scope>NUCLEOTIDE SEQUENCE</scope>
    <source>
        <strain evidence="2">CBHHK002</strain>
    </source>
</reference>
<gene>
    <name evidence="2" type="ORF">DFH08DRAFT_32719</name>
</gene>
<evidence type="ECO:0000313" key="2">
    <source>
        <dbReference type="EMBL" id="KAJ7368761.1"/>
    </source>
</evidence>
<dbReference type="EMBL" id="JARIHO010000001">
    <property type="protein sequence ID" value="KAJ7368761.1"/>
    <property type="molecule type" value="Genomic_DNA"/>
</dbReference>
<name>A0AAD7AVG2_9AGAR</name>
<proteinExistence type="predicted"/>
<evidence type="ECO:0000313" key="3">
    <source>
        <dbReference type="Proteomes" id="UP001218218"/>
    </source>
</evidence>
<keyword evidence="3" id="KW-1185">Reference proteome</keyword>
<keyword evidence="1" id="KW-0732">Signal</keyword>
<evidence type="ECO:0008006" key="4">
    <source>
        <dbReference type="Google" id="ProtNLM"/>
    </source>
</evidence>
<evidence type="ECO:0000256" key="1">
    <source>
        <dbReference type="SAM" id="SignalP"/>
    </source>
</evidence>
<comment type="caution">
    <text evidence="2">The sequence shown here is derived from an EMBL/GenBank/DDBJ whole genome shotgun (WGS) entry which is preliminary data.</text>
</comment>
<dbReference type="Proteomes" id="UP001218218">
    <property type="component" value="Unassembled WGS sequence"/>
</dbReference>
<accession>A0AAD7AVG2</accession>